<evidence type="ECO:0000313" key="9">
    <source>
        <dbReference type="EMBL" id="AFL75960.1"/>
    </source>
</evidence>
<dbReference type="PANTHER" id="PTHR30582">
    <property type="entry name" value="L,D-TRANSPEPTIDASE"/>
    <property type="match status" value="1"/>
</dbReference>
<evidence type="ECO:0000256" key="5">
    <source>
        <dbReference type="ARBA" id="ARBA00022984"/>
    </source>
</evidence>
<evidence type="ECO:0000256" key="7">
    <source>
        <dbReference type="PROSITE-ProRule" id="PRU01373"/>
    </source>
</evidence>
<dbReference type="InterPro" id="IPR038063">
    <property type="entry name" value="Transpep_catalytic_dom"/>
</dbReference>
<dbReference type="InterPro" id="IPR050979">
    <property type="entry name" value="LD-transpeptidase"/>
</dbReference>
<dbReference type="GO" id="GO:0071972">
    <property type="term" value="F:peptidoglycan L,D-transpeptidase activity"/>
    <property type="evidence" value="ECO:0007669"/>
    <property type="project" value="TreeGrafter"/>
</dbReference>
<dbReference type="GO" id="GO:0005576">
    <property type="term" value="C:extracellular region"/>
    <property type="evidence" value="ECO:0007669"/>
    <property type="project" value="TreeGrafter"/>
</dbReference>
<evidence type="ECO:0000313" key="10">
    <source>
        <dbReference type="Proteomes" id="UP000006062"/>
    </source>
</evidence>
<protein>
    <recommendedName>
        <fullName evidence="8">L,D-TPase catalytic domain-containing protein</fullName>
    </recommendedName>
</protein>
<dbReference type="UniPathway" id="UPA00219"/>
<dbReference type="RefSeq" id="WP_014780344.1">
    <property type="nucleotide sequence ID" value="NC_018012.1"/>
</dbReference>
<dbReference type="eggNOG" id="COG1376">
    <property type="taxonomic scope" value="Bacteria"/>
</dbReference>
<proteinExistence type="inferred from homology"/>
<organism evidence="9 10">
    <name type="scientific">Thiocystis violascens (strain ATCC 17096 / DSM 198 / 6111)</name>
    <name type="common">Chromatium violascens</name>
    <dbReference type="NCBI Taxonomy" id="765911"/>
    <lineage>
        <taxon>Bacteria</taxon>
        <taxon>Pseudomonadati</taxon>
        <taxon>Pseudomonadota</taxon>
        <taxon>Gammaproteobacteria</taxon>
        <taxon>Chromatiales</taxon>
        <taxon>Chromatiaceae</taxon>
        <taxon>Thiocystis</taxon>
    </lineage>
</organism>
<keyword evidence="10" id="KW-1185">Reference proteome</keyword>
<dbReference type="EMBL" id="CP003154">
    <property type="protein sequence ID" value="AFL75960.1"/>
    <property type="molecule type" value="Genomic_DNA"/>
</dbReference>
<keyword evidence="3" id="KW-0808">Transferase</keyword>
<dbReference type="STRING" id="765911.Thivi_4140"/>
<dbReference type="NCBIfam" id="NF004785">
    <property type="entry name" value="PRK06132.1-2"/>
    <property type="match status" value="1"/>
</dbReference>
<dbReference type="GO" id="GO:0016740">
    <property type="term" value="F:transferase activity"/>
    <property type="evidence" value="ECO:0007669"/>
    <property type="project" value="UniProtKB-KW"/>
</dbReference>
<dbReference type="Proteomes" id="UP000006062">
    <property type="component" value="Chromosome"/>
</dbReference>
<dbReference type="Pfam" id="PF03734">
    <property type="entry name" value="YkuD"/>
    <property type="match status" value="1"/>
</dbReference>
<dbReference type="InterPro" id="IPR005490">
    <property type="entry name" value="LD_TPept_cat_dom"/>
</dbReference>
<dbReference type="PROSITE" id="PS52029">
    <property type="entry name" value="LD_TPASE"/>
    <property type="match status" value="1"/>
</dbReference>
<dbReference type="HOGENOM" id="CLU_025126_1_0_6"/>
<keyword evidence="6 7" id="KW-0961">Cell wall biogenesis/degradation</keyword>
<dbReference type="KEGG" id="tvi:Thivi_4140"/>
<comment type="similarity">
    <text evidence="2">Belongs to the YkuD family.</text>
</comment>
<accession>I3YG42</accession>
<dbReference type="GO" id="GO:0008360">
    <property type="term" value="P:regulation of cell shape"/>
    <property type="evidence" value="ECO:0007669"/>
    <property type="project" value="UniProtKB-UniRule"/>
</dbReference>
<dbReference type="GO" id="GO:0018104">
    <property type="term" value="P:peptidoglycan-protein cross-linking"/>
    <property type="evidence" value="ECO:0007669"/>
    <property type="project" value="TreeGrafter"/>
</dbReference>
<evidence type="ECO:0000256" key="6">
    <source>
        <dbReference type="ARBA" id="ARBA00023316"/>
    </source>
</evidence>
<reference evidence="9 10" key="1">
    <citation type="submission" date="2012-06" db="EMBL/GenBank/DDBJ databases">
        <title>Complete sequence of Thiocystis violascens DSM 198.</title>
        <authorList>
            <consortium name="US DOE Joint Genome Institute"/>
            <person name="Lucas S."/>
            <person name="Han J."/>
            <person name="Lapidus A."/>
            <person name="Cheng J.-F."/>
            <person name="Goodwin L."/>
            <person name="Pitluck S."/>
            <person name="Peters L."/>
            <person name="Ovchinnikova G."/>
            <person name="Teshima H."/>
            <person name="Detter J.C."/>
            <person name="Han C."/>
            <person name="Tapia R."/>
            <person name="Land M."/>
            <person name="Hauser L."/>
            <person name="Kyrpides N."/>
            <person name="Ivanova N."/>
            <person name="Pagani I."/>
            <person name="Vogl K."/>
            <person name="Liu Z."/>
            <person name="Frigaard N.-U."/>
            <person name="Bryant D."/>
            <person name="Woyke T."/>
        </authorList>
    </citation>
    <scope>NUCLEOTIDE SEQUENCE [LARGE SCALE GENOMIC DNA]</scope>
    <source>
        <strain evidence="10">ATCC 17096 / DSM 198 / 6111</strain>
    </source>
</reference>
<dbReference type="SUPFAM" id="SSF141523">
    <property type="entry name" value="L,D-transpeptidase catalytic domain-like"/>
    <property type="match status" value="1"/>
</dbReference>
<keyword evidence="4 7" id="KW-0133">Cell shape</keyword>
<evidence type="ECO:0000256" key="1">
    <source>
        <dbReference type="ARBA" id="ARBA00004752"/>
    </source>
</evidence>
<feature type="active site" description="Nucleophile" evidence="7">
    <location>
        <position position="141"/>
    </location>
</feature>
<dbReference type="Gene3D" id="2.40.440.10">
    <property type="entry name" value="L,D-transpeptidase catalytic domain-like"/>
    <property type="match status" value="1"/>
</dbReference>
<comment type="pathway">
    <text evidence="1 7">Cell wall biogenesis; peptidoglycan biosynthesis.</text>
</comment>
<dbReference type="AlphaFoldDB" id="I3YG42"/>
<dbReference type="InterPro" id="IPR016915">
    <property type="entry name" value="UCP029342"/>
</dbReference>
<dbReference type="CDD" id="cd16913">
    <property type="entry name" value="YkuD_like"/>
    <property type="match status" value="1"/>
</dbReference>
<feature type="active site" description="Proton donor/acceptor" evidence="7">
    <location>
        <position position="128"/>
    </location>
</feature>
<dbReference type="GO" id="GO:0071555">
    <property type="term" value="P:cell wall organization"/>
    <property type="evidence" value="ECO:0007669"/>
    <property type="project" value="UniProtKB-UniRule"/>
</dbReference>
<keyword evidence="5 7" id="KW-0573">Peptidoglycan synthesis</keyword>
<dbReference type="PANTHER" id="PTHR30582:SF2">
    <property type="entry name" value="L,D-TRANSPEPTIDASE YCIB-RELATED"/>
    <property type="match status" value="1"/>
</dbReference>
<name>I3YG42_THIV6</name>
<feature type="domain" description="L,D-TPase catalytic" evidence="8">
    <location>
        <begin position="56"/>
        <end position="165"/>
    </location>
</feature>
<evidence type="ECO:0000256" key="4">
    <source>
        <dbReference type="ARBA" id="ARBA00022960"/>
    </source>
</evidence>
<dbReference type="OrthoDB" id="463216at2"/>
<sequence length="335" mass="35943">MQPIDRRTALLRLAALGAAPFILAHRGSRAEVVKEIHDLQPGEFTWHPERSPKGAVAVVVSLPEQMTHVYRNGVRIAVSTCSTGKSGHETPNGVFVVLEKDKNHHSSTYNNAPMPNMNRLTWDGIALHAGKLPGYPASHGCVRLPMAFSEKLWTVTHVGTPVIIAGAHADPWELTHPGLVLAGYAEHEFERAVAGLEGKRHPSDWDAEAEYPVTTIIASSADRKLELIENGEVAAEGRLAGAGGKLGSHVFVLNGSHAGTKGLAWHAISHHETAGADLGTGWGSPDALLTRLTADNAFQRAVERSLHPGLVLVVTDNPLHPDRRSGKDFVIMSSA</sequence>
<evidence type="ECO:0000256" key="2">
    <source>
        <dbReference type="ARBA" id="ARBA00005992"/>
    </source>
</evidence>
<evidence type="ECO:0000259" key="8">
    <source>
        <dbReference type="PROSITE" id="PS52029"/>
    </source>
</evidence>
<evidence type="ECO:0000256" key="3">
    <source>
        <dbReference type="ARBA" id="ARBA00022679"/>
    </source>
</evidence>
<gene>
    <name evidence="9" type="ordered locus">Thivi_4140</name>
</gene>
<dbReference type="PIRSF" id="PIRSF029342">
    <property type="entry name" value="UCP029342_ErfK/YbiS/YcfS/YnhG"/>
    <property type="match status" value="1"/>
</dbReference>